<dbReference type="InterPro" id="IPR035940">
    <property type="entry name" value="CAP_sf"/>
</dbReference>
<dbReference type="Gene3D" id="3.40.33.10">
    <property type="entry name" value="CAP"/>
    <property type="match status" value="1"/>
</dbReference>
<dbReference type="PANTHER" id="PTHR31157">
    <property type="entry name" value="SCP DOMAIN-CONTAINING PROTEIN"/>
    <property type="match status" value="1"/>
</dbReference>
<accession>A0A6G7WGL3</accession>
<dbReference type="GeneID" id="94552539"/>
<proteinExistence type="predicted"/>
<reference evidence="2 3" key="1">
    <citation type="journal article" date="2017" name="Int. J. Syst. Evol. Microbiol.">
        <title>Jeotgalibaca porci sp. nov. and Jeotgalibaca arthritidis sp. nov., isolated from pigs, and emended description of the genus Jeotgalibaca.</title>
        <authorList>
            <person name="Zamora L."/>
            <person name="Perez-Sancho M."/>
            <person name="Dominguez L."/>
            <person name="Fernandez-Garayzabal J.F."/>
            <person name="Vela A.I."/>
        </authorList>
    </citation>
    <scope>NUCLEOTIDE SEQUENCE [LARGE SCALE GENOMIC DNA]</scope>
    <source>
        <strain evidence="2 3">CCUG 69148</strain>
    </source>
</reference>
<name>A0A6G7WGL3_9LACT</name>
<dbReference type="PANTHER" id="PTHR31157:SF1">
    <property type="entry name" value="SCP DOMAIN-CONTAINING PROTEIN"/>
    <property type="match status" value="1"/>
</dbReference>
<evidence type="ECO:0000313" key="3">
    <source>
        <dbReference type="Proteomes" id="UP000501830"/>
    </source>
</evidence>
<dbReference type="CDD" id="cd05379">
    <property type="entry name" value="CAP_bacterial"/>
    <property type="match status" value="1"/>
</dbReference>
<dbReference type="KEGG" id="jpo:G7058_04560"/>
<dbReference type="Pfam" id="PF00188">
    <property type="entry name" value="CAP"/>
    <property type="match status" value="1"/>
</dbReference>
<dbReference type="SUPFAM" id="SSF55797">
    <property type="entry name" value="PR-1-like"/>
    <property type="match status" value="1"/>
</dbReference>
<dbReference type="AlphaFoldDB" id="A0A6G7WGL3"/>
<evidence type="ECO:0000313" key="2">
    <source>
        <dbReference type="EMBL" id="QIK51393.1"/>
    </source>
</evidence>
<gene>
    <name evidence="2" type="ORF">G7058_04560</name>
</gene>
<dbReference type="Proteomes" id="UP000501830">
    <property type="component" value="Chromosome"/>
</dbReference>
<feature type="domain" description="SCP" evidence="1">
    <location>
        <begin position="76"/>
        <end position="193"/>
    </location>
</feature>
<organism evidence="2 3">
    <name type="scientific">Jeotgalibaca porci</name>
    <dbReference type="NCBI Taxonomy" id="1868793"/>
    <lineage>
        <taxon>Bacteria</taxon>
        <taxon>Bacillati</taxon>
        <taxon>Bacillota</taxon>
        <taxon>Bacilli</taxon>
        <taxon>Lactobacillales</taxon>
        <taxon>Carnobacteriaceae</taxon>
        <taxon>Jeotgalibaca</taxon>
    </lineage>
</organism>
<dbReference type="InterPro" id="IPR014044">
    <property type="entry name" value="CAP_dom"/>
</dbReference>
<dbReference type="RefSeq" id="WP_166062448.1">
    <property type="nucleotide sequence ID" value="NZ_CP049889.1"/>
</dbReference>
<sequence>MWPQFKRLMIFLILILAGWYALKSDLVQNYLIPQVNEFLTSEENAETPVKHSFIIRNPIEAPEDVDKVLIQDTIFQLTNDLRHEQGAEPLTRNDALIQVADLRAVENETSFSHTRPDNTPFYTALESRYDYQRAGENLAMGTYHGTNEEMATFLFDGWVESQGHYENMIEPLFSEIGIGVHYDGEMLYLVQIFGTPR</sequence>
<evidence type="ECO:0000259" key="1">
    <source>
        <dbReference type="Pfam" id="PF00188"/>
    </source>
</evidence>
<dbReference type="EMBL" id="CP049889">
    <property type="protein sequence ID" value="QIK51393.1"/>
    <property type="molecule type" value="Genomic_DNA"/>
</dbReference>
<keyword evidence="3" id="KW-1185">Reference proteome</keyword>
<protein>
    <submittedName>
        <fullName evidence="2">CAP domain-containing protein</fullName>
    </submittedName>
</protein>